<evidence type="ECO:0000313" key="3">
    <source>
        <dbReference type="Proteomes" id="UP000019471"/>
    </source>
</evidence>
<dbReference type="EMBL" id="AMGX01000016">
    <property type="protein sequence ID" value="EXJ67274.1"/>
    <property type="molecule type" value="Genomic_DNA"/>
</dbReference>
<dbReference type="OrthoDB" id="671439at2759"/>
<dbReference type="CDD" id="cd01838">
    <property type="entry name" value="Isoamyl_acetate_hydrolase_like"/>
    <property type="match status" value="1"/>
</dbReference>
<protein>
    <recommendedName>
        <fullName evidence="1">SGNH hydrolase-type esterase domain-containing protein</fullName>
    </recommendedName>
</protein>
<dbReference type="PANTHER" id="PTHR14209">
    <property type="entry name" value="ISOAMYL ACETATE-HYDROLYZING ESTERASE 1"/>
    <property type="match status" value="1"/>
</dbReference>
<dbReference type="InterPro" id="IPR036514">
    <property type="entry name" value="SGNH_hydro_sf"/>
</dbReference>
<dbReference type="Pfam" id="PF13472">
    <property type="entry name" value="Lipase_GDSL_2"/>
    <property type="match status" value="1"/>
</dbReference>
<organism evidence="2 3">
    <name type="scientific">Cladophialophora psammophila CBS 110553</name>
    <dbReference type="NCBI Taxonomy" id="1182543"/>
    <lineage>
        <taxon>Eukaryota</taxon>
        <taxon>Fungi</taxon>
        <taxon>Dikarya</taxon>
        <taxon>Ascomycota</taxon>
        <taxon>Pezizomycotina</taxon>
        <taxon>Eurotiomycetes</taxon>
        <taxon>Chaetothyriomycetidae</taxon>
        <taxon>Chaetothyriales</taxon>
        <taxon>Herpotrichiellaceae</taxon>
        <taxon>Cladophialophora</taxon>
    </lineage>
</organism>
<dbReference type="HOGENOM" id="CLU_051989_0_0_1"/>
<evidence type="ECO:0000313" key="2">
    <source>
        <dbReference type="EMBL" id="EXJ67274.1"/>
    </source>
</evidence>
<proteinExistence type="predicted"/>
<keyword evidence="3" id="KW-1185">Reference proteome</keyword>
<feature type="domain" description="SGNH hydrolase-type esterase" evidence="1">
    <location>
        <begin position="11"/>
        <end position="191"/>
    </location>
</feature>
<dbReference type="RefSeq" id="XP_007748056.1">
    <property type="nucleotide sequence ID" value="XM_007749866.1"/>
</dbReference>
<sequence>MRSIAVNKIVLFGDSQTEQSSSQAGGFNLAPALQHEYWSKLQVITHGYGGYNTEHGRHIINAILQAETPAPTQTNRPRCSKIKLLVIFFGTNDAADPKHNTLSQCVPIDRYKENLSYMVEVAKGHGVEAVVLVGPAPVNELAPEAPPDRDTERARQYSDAAAQVAGKFGKRNNVTFIDLWQAFMDSTGWKEGQPIPGQKTRIAGGECAGAVQSSYPSRALATSRALAGLLASDGVHFTANGYQIWYDVLRQTIREQWPALRSENLKTIFPHIFDVDANDLPASLWQHLED</sequence>
<dbReference type="PANTHER" id="PTHR14209:SF19">
    <property type="entry name" value="ISOAMYL ACETATE-HYDROLYZING ESTERASE 1 HOMOLOG"/>
    <property type="match status" value="1"/>
</dbReference>
<gene>
    <name evidence="2" type="ORF">A1O5_09287</name>
</gene>
<dbReference type="eggNOG" id="KOG3035">
    <property type="taxonomic scope" value="Eukaryota"/>
</dbReference>
<dbReference type="STRING" id="1182543.W9XA13"/>
<dbReference type="AlphaFoldDB" id="W9XA13"/>
<dbReference type="Proteomes" id="UP000019471">
    <property type="component" value="Unassembled WGS sequence"/>
</dbReference>
<dbReference type="InterPro" id="IPR013830">
    <property type="entry name" value="SGNH_hydro"/>
</dbReference>
<reference evidence="2 3" key="1">
    <citation type="submission" date="2013-03" db="EMBL/GenBank/DDBJ databases">
        <title>The Genome Sequence of Cladophialophora psammophila CBS 110553.</title>
        <authorList>
            <consortium name="The Broad Institute Genomics Platform"/>
            <person name="Cuomo C."/>
            <person name="de Hoog S."/>
            <person name="Gorbushina A."/>
            <person name="Walker B."/>
            <person name="Young S.K."/>
            <person name="Zeng Q."/>
            <person name="Gargeya S."/>
            <person name="Fitzgerald M."/>
            <person name="Haas B."/>
            <person name="Abouelleil A."/>
            <person name="Allen A.W."/>
            <person name="Alvarado L."/>
            <person name="Arachchi H.M."/>
            <person name="Berlin A.M."/>
            <person name="Chapman S.B."/>
            <person name="Gainer-Dewar J."/>
            <person name="Goldberg J."/>
            <person name="Griggs A."/>
            <person name="Gujja S."/>
            <person name="Hansen M."/>
            <person name="Howarth C."/>
            <person name="Imamovic A."/>
            <person name="Ireland A."/>
            <person name="Larimer J."/>
            <person name="McCowan C."/>
            <person name="Murphy C."/>
            <person name="Pearson M."/>
            <person name="Poon T.W."/>
            <person name="Priest M."/>
            <person name="Roberts A."/>
            <person name="Saif S."/>
            <person name="Shea T."/>
            <person name="Sisk P."/>
            <person name="Sykes S."/>
            <person name="Wortman J."/>
            <person name="Nusbaum C."/>
            <person name="Birren B."/>
        </authorList>
    </citation>
    <scope>NUCLEOTIDE SEQUENCE [LARGE SCALE GENOMIC DNA]</scope>
    <source>
        <strain evidence="2 3">CBS 110553</strain>
    </source>
</reference>
<dbReference type="SUPFAM" id="SSF52266">
    <property type="entry name" value="SGNH hydrolase"/>
    <property type="match status" value="1"/>
</dbReference>
<dbReference type="Gene3D" id="3.40.50.1110">
    <property type="entry name" value="SGNH hydrolase"/>
    <property type="match status" value="1"/>
</dbReference>
<name>W9XA13_9EURO</name>
<accession>W9XA13</accession>
<comment type="caution">
    <text evidence="2">The sequence shown here is derived from an EMBL/GenBank/DDBJ whole genome shotgun (WGS) entry which is preliminary data.</text>
</comment>
<evidence type="ECO:0000259" key="1">
    <source>
        <dbReference type="Pfam" id="PF13472"/>
    </source>
</evidence>
<dbReference type="GeneID" id="19193983"/>
<dbReference type="InterPro" id="IPR045136">
    <property type="entry name" value="Iah1-like"/>
</dbReference>